<gene>
    <name evidence="7" type="ORF">SAMN04490220_8437</name>
</gene>
<proteinExistence type="predicted"/>
<dbReference type="GO" id="GO:0005886">
    <property type="term" value="C:plasma membrane"/>
    <property type="evidence" value="ECO:0007669"/>
    <property type="project" value="UniProtKB-SubCell"/>
</dbReference>
<feature type="transmembrane region" description="Helical" evidence="5">
    <location>
        <begin position="89"/>
        <end position="108"/>
    </location>
</feature>
<dbReference type="RefSeq" id="WP_083400838.1">
    <property type="nucleotide sequence ID" value="NZ_FNTL01000005.1"/>
</dbReference>
<accession>A0A1H5LV83</accession>
<dbReference type="AlphaFoldDB" id="A0A1H5LV83"/>
<evidence type="ECO:0000256" key="4">
    <source>
        <dbReference type="ARBA" id="ARBA00023136"/>
    </source>
</evidence>
<evidence type="ECO:0000256" key="3">
    <source>
        <dbReference type="ARBA" id="ARBA00022989"/>
    </source>
</evidence>
<dbReference type="GO" id="GO:0046943">
    <property type="term" value="F:carboxylic acid transmembrane transporter activity"/>
    <property type="evidence" value="ECO:0007669"/>
    <property type="project" value="TreeGrafter"/>
</dbReference>
<dbReference type="Gene3D" id="1.20.1250.20">
    <property type="entry name" value="MFS general substrate transporter like domains"/>
    <property type="match status" value="1"/>
</dbReference>
<evidence type="ECO:0000313" key="7">
    <source>
        <dbReference type="EMBL" id="SEE80890.1"/>
    </source>
</evidence>
<comment type="subcellular location">
    <subcellularLocation>
        <location evidence="1">Cell membrane</location>
        <topology evidence="1">Multi-pass membrane protein</topology>
    </subcellularLocation>
</comment>
<feature type="domain" description="Major facilitator superfamily (MFS) profile" evidence="6">
    <location>
        <begin position="22"/>
        <end position="448"/>
    </location>
</feature>
<organism evidence="7 8">
    <name type="scientific">Rhodococcus jostii</name>
    <dbReference type="NCBI Taxonomy" id="132919"/>
    <lineage>
        <taxon>Bacteria</taxon>
        <taxon>Bacillati</taxon>
        <taxon>Actinomycetota</taxon>
        <taxon>Actinomycetes</taxon>
        <taxon>Mycobacteriales</taxon>
        <taxon>Nocardiaceae</taxon>
        <taxon>Rhodococcus</taxon>
    </lineage>
</organism>
<feature type="transmembrane region" description="Helical" evidence="5">
    <location>
        <begin position="422"/>
        <end position="444"/>
    </location>
</feature>
<dbReference type="SUPFAM" id="SSF103473">
    <property type="entry name" value="MFS general substrate transporter"/>
    <property type="match status" value="1"/>
</dbReference>
<dbReference type="PROSITE" id="PS50850">
    <property type="entry name" value="MFS"/>
    <property type="match status" value="1"/>
</dbReference>
<feature type="transmembrane region" description="Helical" evidence="5">
    <location>
        <begin position="61"/>
        <end position="80"/>
    </location>
</feature>
<dbReference type="InterPro" id="IPR020846">
    <property type="entry name" value="MFS_dom"/>
</dbReference>
<feature type="transmembrane region" description="Helical" evidence="5">
    <location>
        <begin position="189"/>
        <end position="211"/>
    </location>
</feature>
<dbReference type="PANTHER" id="PTHR23508">
    <property type="entry name" value="CARBOXYLIC ACID TRANSPORTER PROTEIN HOMOLOG"/>
    <property type="match status" value="1"/>
</dbReference>
<feature type="transmembrane region" description="Helical" evidence="5">
    <location>
        <begin position="357"/>
        <end position="380"/>
    </location>
</feature>
<feature type="transmembrane region" description="Helical" evidence="5">
    <location>
        <begin position="332"/>
        <end position="351"/>
    </location>
</feature>
<evidence type="ECO:0000256" key="2">
    <source>
        <dbReference type="ARBA" id="ARBA00022692"/>
    </source>
</evidence>
<keyword evidence="3 5" id="KW-1133">Transmembrane helix</keyword>
<dbReference type="PANTHER" id="PTHR23508:SF10">
    <property type="entry name" value="CARBOXYLIC ACID TRANSPORTER PROTEIN HOMOLOG"/>
    <property type="match status" value="1"/>
</dbReference>
<dbReference type="Pfam" id="PF07690">
    <property type="entry name" value="MFS_1"/>
    <property type="match status" value="1"/>
</dbReference>
<name>A0A1H5LV83_RHOJO</name>
<sequence>MAVSVNRIPNQVRVTERDVRNAKWICFLAWTFAVYDFVLFGNLLPKLAEEHGWTEARSTGINTWVTIGTAVVAFAVGPMVDKLGRRKGIIVAVIGAALMSALTAAAGWVVGVTAGLGIVLLIVIRSVAGLGYAEQGINATYLSEMFATVYTDPARVRRRGLSYSVVQSGFSVGSVLAAASIYVFYPIGGWALCFIIGAFPALFMVWAARYLKESPQFSLRKEAESLRRVGLEDDANALLDSAGLARRTASTPLIAAFKGESLRPTLVLSAAFFLIWFGALAFMILGTSVLNSADGKNIAFDNALVVLIVSNLSACIGYLTFGWVGDRLGRRYSISIGWILAGLCFVGMMLVPNDNAILIIVLYSLGLLLLSGPFAALLFFGGESFPAHTRATGIAIVTAAGQIGAVAAGAVFTFWLSSGHSWASTALLWGALPIIAAGFVILAARHVPPGTIRID</sequence>
<feature type="transmembrane region" description="Helical" evidence="5">
    <location>
        <begin position="392"/>
        <end position="416"/>
    </location>
</feature>
<feature type="transmembrane region" description="Helical" evidence="5">
    <location>
        <begin position="114"/>
        <end position="133"/>
    </location>
</feature>
<evidence type="ECO:0000313" key="8">
    <source>
        <dbReference type="Proteomes" id="UP000183407"/>
    </source>
</evidence>
<dbReference type="Proteomes" id="UP000183407">
    <property type="component" value="Unassembled WGS sequence"/>
</dbReference>
<protein>
    <submittedName>
        <fullName evidence="7">Sugar phosphate permease</fullName>
    </submittedName>
</protein>
<feature type="transmembrane region" description="Helical" evidence="5">
    <location>
        <begin position="266"/>
        <end position="290"/>
    </location>
</feature>
<dbReference type="InterPro" id="IPR036259">
    <property type="entry name" value="MFS_trans_sf"/>
</dbReference>
<feature type="transmembrane region" description="Helical" evidence="5">
    <location>
        <begin position="302"/>
        <end position="325"/>
    </location>
</feature>
<feature type="transmembrane region" description="Helical" evidence="5">
    <location>
        <begin position="161"/>
        <end position="183"/>
    </location>
</feature>
<feature type="transmembrane region" description="Helical" evidence="5">
    <location>
        <begin position="21"/>
        <end position="41"/>
    </location>
</feature>
<keyword evidence="4 5" id="KW-0472">Membrane</keyword>
<evidence type="ECO:0000259" key="6">
    <source>
        <dbReference type="PROSITE" id="PS50850"/>
    </source>
</evidence>
<keyword evidence="2 5" id="KW-0812">Transmembrane</keyword>
<dbReference type="InterPro" id="IPR011701">
    <property type="entry name" value="MFS"/>
</dbReference>
<dbReference type="EMBL" id="FNTL01000005">
    <property type="protein sequence ID" value="SEE80890.1"/>
    <property type="molecule type" value="Genomic_DNA"/>
</dbReference>
<dbReference type="PROSITE" id="PS00216">
    <property type="entry name" value="SUGAR_TRANSPORT_1"/>
    <property type="match status" value="1"/>
</dbReference>
<dbReference type="InterPro" id="IPR005829">
    <property type="entry name" value="Sugar_transporter_CS"/>
</dbReference>
<dbReference type="OrthoDB" id="9787026at2"/>
<evidence type="ECO:0000256" key="5">
    <source>
        <dbReference type="SAM" id="Phobius"/>
    </source>
</evidence>
<reference evidence="8" key="1">
    <citation type="submission" date="2016-10" db="EMBL/GenBank/DDBJ databases">
        <authorList>
            <person name="Varghese N."/>
        </authorList>
    </citation>
    <scope>NUCLEOTIDE SEQUENCE [LARGE SCALE GENOMIC DNA]</scope>
    <source>
        <strain evidence="8">DSM 44719</strain>
    </source>
</reference>
<evidence type="ECO:0000256" key="1">
    <source>
        <dbReference type="ARBA" id="ARBA00004651"/>
    </source>
</evidence>